<evidence type="ECO:0008006" key="4">
    <source>
        <dbReference type="Google" id="ProtNLM"/>
    </source>
</evidence>
<accession>A0ABX0IPA0</accession>
<dbReference type="EMBL" id="VEVQ02000003">
    <property type="protein sequence ID" value="NHN25066.1"/>
    <property type="molecule type" value="Genomic_DNA"/>
</dbReference>
<proteinExistence type="predicted"/>
<feature type="transmembrane region" description="Helical" evidence="1">
    <location>
        <begin position="52"/>
        <end position="69"/>
    </location>
</feature>
<organism evidence="2 3">
    <name type="scientific">Flavobacterium jejuense</name>
    <dbReference type="NCBI Taxonomy" id="1544455"/>
    <lineage>
        <taxon>Bacteria</taxon>
        <taxon>Pseudomonadati</taxon>
        <taxon>Bacteroidota</taxon>
        <taxon>Flavobacteriia</taxon>
        <taxon>Flavobacteriales</taxon>
        <taxon>Flavobacteriaceae</taxon>
        <taxon>Flavobacterium</taxon>
    </lineage>
</organism>
<evidence type="ECO:0000313" key="3">
    <source>
        <dbReference type="Proteomes" id="UP000817854"/>
    </source>
</evidence>
<evidence type="ECO:0000256" key="1">
    <source>
        <dbReference type="SAM" id="Phobius"/>
    </source>
</evidence>
<comment type="caution">
    <text evidence="2">The sequence shown here is derived from an EMBL/GenBank/DDBJ whole genome shotgun (WGS) entry which is preliminary data.</text>
</comment>
<dbReference type="RefSeq" id="WP_140960810.1">
    <property type="nucleotide sequence ID" value="NZ_VEVQ02000003.1"/>
</dbReference>
<keyword evidence="1" id="KW-1133">Transmembrane helix</keyword>
<reference evidence="2" key="1">
    <citation type="submission" date="2019-05" db="EMBL/GenBank/DDBJ databases">
        <authorList>
            <person name="Lianzixin W."/>
        </authorList>
    </citation>
    <scope>NUCLEOTIDE SEQUENCE</scope>
    <source>
        <strain evidence="2">EC11</strain>
    </source>
</reference>
<keyword evidence="1" id="KW-0812">Transmembrane</keyword>
<protein>
    <recommendedName>
        <fullName evidence="4">TonB-dependent receptor plug domain-containing protein</fullName>
    </recommendedName>
</protein>
<evidence type="ECO:0000313" key="2">
    <source>
        <dbReference type="EMBL" id="NHN25066.1"/>
    </source>
</evidence>
<keyword evidence="3" id="KW-1185">Reference proteome</keyword>
<keyword evidence="1" id="KW-0472">Membrane</keyword>
<reference evidence="2" key="2">
    <citation type="submission" date="2020-02" db="EMBL/GenBank/DDBJ databases">
        <title>Flavobacterium profundi sp. nov., isolated from a deep-sea seamount.</title>
        <authorList>
            <person name="Zhang D.-C."/>
        </authorList>
    </citation>
    <scope>NUCLEOTIDE SEQUENCE</scope>
    <source>
        <strain evidence="2">EC11</strain>
    </source>
</reference>
<dbReference type="Proteomes" id="UP000817854">
    <property type="component" value="Unassembled WGS sequence"/>
</dbReference>
<sequence length="304" mass="34858">MGTEDKLYKKIQQVAEKAETNTFPGMEKVWARVEEKLETNVLKKEKNNWKKISVAASIIIVLSILYNFNKRESRIERDSIVINDSMVKKELLKEEQIISLVKDTVKKIKKDTLFNLKENQVVFKTSPIELVKNDSLKLQKNNLKIIPNNNALGFIETADSTSKTNKKDNILFPNLKKRNQRIEYTSFQSTSNKSLQNPRTTFKKPNPLVIINGKVDSVNGLKEITKDEIDSIYVLTNPLYIINGVEYSEESLFGKNPTSPYYPLDKQKIIATTILYKEEGEKIYGVKGKEGVVIIKTKNEKPIK</sequence>
<name>A0ABX0IPA0_9FLAO</name>
<gene>
    <name evidence="2" type="ORF">FIA58_005180</name>
</gene>